<protein>
    <recommendedName>
        <fullName evidence="2">TBC1 domain-containing protein</fullName>
    </recommendedName>
</protein>
<dbReference type="EMBL" id="LR907071">
    <property type="protein sequence ID" value="CAD7254035.1"/>
    <property type="molecule type" value="Genomic_DNA"/>
</dbReference>
<sequence>TFCSKLLVTPSFLYGLRELPNQKGTALLSVKRSLSKIVKITSRKSKPEVITFKYGVPTGEEFIITDMDKFIIPDAFNATRIIKLQIVKLNQDEESEETSEAQKNEPQNETSLPPSSHEPESKPDSEAKQDPPQDLQLTNESSEQVPNFPPAASKGNAPEGKEHSGESIT</sequence>
<feature type="compositionally biased region" description="Basic and acidic residues" evidence="1">
    <location>
        <begin position="159"/>
        <end position="169"/>
    </location>
</feature>
<dbReference type="Proteomes" id="UP000677054">
    <property type="component" value="Unassembled WGS sequence"/>
</dbReference>
<dbReference type="EMBL" id="CAJPEV010007554">
    <property type="protein sequence ID" value="CAG0904817.1"/>
    <property type="molecule type" value="Genomic_DNA"/>
</dbReference>
<dbReference type="InterPro" id="IPR045799">
    <property type="entry name" value="TBC1D23_C"/>
</dbReference>
<name>A0A7R9FSY3_9CRUS</name>
<organism evidence="3">
    <name type="scientific">Darwinula stevensoni</name>
    <dbReference type="NCBI Taxonomy" id="69355"/>
    <lineage>
        <taxon>Eukaryota</taxon>
        <taxon>Metazoa</taxon>
        <taxon>Ecdysozoa</taxon>
        <taxon>Arthropoda</taxon>
        <taxon>Crustacea</taxon>
        <taxon>Oligostraca</taxon>
        <taxon>Ostracoda</taxon>
        <taxon>Podocopa</taxon>
        <taxon>Podocopida</taxon>
        <taxon>Darwinulocopina</taxon>
        <taxon>Darwinuloidea</taxon>
        <taxon>Darwinulidae</taxon>
        <taxon>Darwinula</taxon>
    </lineage>
</organism>
<proteinExistence type="predicted"/>
<feature type="compositionally biased region" description="Polar residues" evidence="1">
    <location>
        <begin position="104"/>
        <end position="114"/>
    </location>
</feature>
<accession>A0A7R9FSY3</accession>
<dbReference type="AlphaFoldDB" id="A0A7R9FSY3"/>
<dbReference type="CDD" id="cd20788">
    <property type="entry name" value="TBC1D23_C-like"/>
    <property type="match status" value="1"/>
</dbReference>
<evidence type="ECO:0000313" key="3">
    <source>
        <dbReference type="EMBL" id="CAD7254035.1"/>
    </source>
</evidence>
<evidence type="ECO:0000313" key="4">
    <source>
        <dbReference type="Proteomes" id="UP000677054"/>
    </source>
</evidence>
<evidence type="ECO:0000259" key="2">
    <source>
        <dbReference type="Pfam" id="PF19430"/>
    </source>
</evidence>
<feature type="compositionally biased region" description="Basic and acidic residues" evidence="1">
    <location>
        <begin position="117"/>
        <end position="131"/>
    </location>
</feature>
<evidence type="ECO:0000256" key="1">
    <source>
        <dbReference type="SAM" id="MobiDB-lite"/>
    </source>
</evidence>
<feature type="non-terminal residue" evidence="3">
    <location>
        <position position="1"/>
    </location>
</feature>
<feature type="domain" description="TBC1" evidence="2">
    <location>
        <begin position="2"/>
        <end position="72"/>
    </location>
</feature>
<keyword evidence="4" id="KW-1185">Reference proteome</keyword>
<feature type="compositionally biased region" description="Polar residues" evidence="1">
    <location>
        <begin position="135"/>
        <end position="145"/>
    </location>
</feature>
<dbReference type="Pfam" id="PF19430">
    <property type="entry name" value="TBC1D23_C"/>
    <property type="match status" value="1"/>
</dbReference>
<dbReference type="OrthoDB" id="73307at2759"/>
<reference evidence="3" key="1">
    <citation type="submission" date="2020-11" db="EMBL/GenBank/DDBJ databases">
        <authorList>
            <person name="Tran Van P."/>
        </authorList>
    </citation>
    <scope>NUCLEOTIDE SEQUENCE</scope>
</reference>
<feature type="region of interest" description="Disordered" evidence="1">
    <location>
        <begin position="91"/>
        <end position="169"/>
    </location>
</feature>
<gene>
    <name evidence="3" type="ORF">DSTB1V02_LOCUS13781</name>
</gene>